<feature type="domain" description="PAC" evidence="12">
    <location>
        <begin position="249"/>
        <end position="301"/>
    </location>
</feature>
<feature type="coiled-coil region" evidence="9">
    <location>
        <begin position="142"/>
        <end position="176"/>
    </location>
</feature>
<dbReference type="SUPFAM" id="SSF55874">
    <property type="entry name" value="ATPase domain of HSP90 chaperone/DNA topoisomerase II/histidine kinase"/>
    <property type="match status" value="1"/>
</dbReference>
<dbReference type="InterPro" id="IPR000014">
    <property type="entry name" value="PAS"/>
</dbReference>
<dbReference type="InterPro" id="IPR001610">
    <property type="entry name" value="PAC"/>
</dbReference>
<keyword evidence="8" id="KW-0902">Two-component regulatory system</keyword>
<proteinExistence type="predicted"/>
<organism evidence="13 14">
    <name type="scientific">Blastococcus mobilis</name>
    <dbReference type="NCBI Taxonomy" id="1938746"/>
    <lineage>
        <taxon>Bacteria</taxon>
        <taxon>Bacillati</taxon>
        <taxon>Actinomycetota</taxon>
        <taxon>Actinomycetes</taxon>
        <taxon>Geodermatophilales</taxon>
        <taxon>Geodermatophilaceae</taxon>
        <taxon>Blastococcus</taxon>
    </lineage>
</organism>
<evidence type="ECO:0000313" key="14">
    <source>
        <dbReference type="Proteomes" id="UP000198403"/>
    </source>
</evidence>
<evidence type="ECO:0000259" key="12">
    <source>
        <dbReference type="PROSITE" id="PS50113"/>
    </source>
</evidence>
<dbReference type="Pfam" id="PF02518">
    <property type="entry name" value="HATPase_c"/>
    <property type="match status" value="1"/>
</dbReference>
<evidence type="ECO:0000256" key="1">
    <source>
        <dbReference type="ARBA" id="ARBA00000085"/>
    </source>
</evidence>
<dbReference type="CDD" id="cd00082">
    <property type="entry name" value="HisKA"/>
    <property type="match status" value="1"/>
</dbReference>
<dbReference type="PROSITE" id="PS50112">
    <property type="entry name" value="PAS"/>
    <property type="match status" value="1"/>
</dbReference>
<dbReference type="GO" id="GO:0000155">
    <property type="term" value="F:phosphorelay sensor kinase activity"/>
    <property type="evidence" value="ECO:0007669"/>
    <property type="project" value="InterPro"/>
</dbReference>
<evidence type="ECO:0000256" key="4">
    <source>
        <dbReference type="ARBA" id="ARBA00022679"/>
    </source>
</evidence>
<keyword evidence="6" id="KW-0418">Kinase</keyword>
<feature type="domain" description="PAS" evidence="11">
    <location>
        <begin position="176"/>
        <end position="235"/>
    </location>
</feature>
<dbReference type="PRINTS" id="PR00344">
    <property type="entry name" value="BCTRLSENSOR"/>
</dbReference>
<dbReference type="Pfam" id="PF08447">
    <property type="entry name" value="PAS_3"/>
    <property type="match status" value="1"/>
</dbReference>
<dbReference type="PROSITE" id="PS50109">
    <property type="entry name" value="HIS_KIN"/>
    <property type="match status" value="1"/>
</dbReference>
<dbReference type="EC" id="2.7.13.3" evidence="2"/>
<evidence type="ECO:0000259" key="10">
    <source>
        <dbReference type="PROSITE" id="PS50109"/>
    </source>
</evidence>
<keyword evidence="3" id="KW-0597">Phosphoprotein</keyword>
<evidence type="ECO:0000256" key="9">
    <source>
        <dbReference type="SAM" id="Coils"/>
    </source>
</evidence>
<dbReference type="InterPro" id="IPR013655">
    <property type="entry name" value="PAS_fold_3"/>
</dbReference>
<dbReference type="Gene3D" id="3.30.450.40">
    <property type="match status" value="1"/>
</dbReference>
<dbReference type="SUPFAM" id="SSF55785">
    <property type="entry name" value="PYP-like sensor domain (PAS domain)"/>
    <property type="match status" value="1"/>
</dbReference>
<protein>
    <recommendedName>
        <fullName evidence="2">histidine kinase</fullName>
        <ecNumber evidence="2">2.7.13.3</ecNumber>
    </recommendedName>
</protein>
<dbReference type="InterPro" id="IPR003594">
    <property type="entry name" value="HATPase_dom"/>
</dbReference>
<keyword evidence="9" id="KW-0175">Coiled coil</keyword>
<dbReference type="AlphaFoldDB" id="A0A238X481"/>
<dbReference type="InterPro" id="IPR003661">
    <property type="entry name" value="HisK_dim/P_dom"/>
</dbReference>
<dbReference type="InterPro" id="IPR004358">
    <property type="entry name" value="Sig_transdc_His_kin-like_C"/>
</dbReference>
<reference evidence="13 14" key="1">
    <citation type="submission" date="2017-06" db="EMBL/GenBank/DDBJ databases">
        <authorList>
            <person name="Kim H.J."/>
            <person name="Triplett B.A."/>
        </authorList>
    </citation>
    <scope>NUCLEOTIDE SEQUENCE [LARGE SCALE GENOMIC DNA]</scope>
    <source>
        <strain evidence="13 14">DSM 44272</strain>
    </source>
</reference>
<accession>A0A238X481</accession>
<evidence type="ECO:0000256" key="7">
    <source>
        <dbReference type="ARBA" id="ARBA00022840"/>
    </source>
</evidence>
<feature type="domain" description="Histidine kinase" evidence="10">
    <location>
        <begin position="314"/>
        <end position="564"/>
    </location>
</feature>
<dbReference type="SMART" id="SM00091">
    <property type="entry name" value="PAS"/>
    <property type="match status" value="1"/>
</dbReference>
<evidence type="ECO:0000256" key="3">
    <source>
        <dbReference type="ARBA" id="ARBA00022553"/>
    </source>
</evidence>
<sequence length="574" mass="61921">MSIPTKTPISLMSFEEASTAVVAFLKGAVPLGLWSVTKAGDGRQTLLTVDDDAYGLEVGDYGAWSDSLCQHMVNGAAPQIAPAAMAVPAYASAEVARRMEIGAYVGVPIRDGDGTLFGTLCGLDPAVQSPQLLEQAPVLRLLADLLGRVLEAEQMRADAEEQAAELRRRSGALARSETLHRLLAEGSADVISLHAPDGRFLYVSQASQDLVGTPPEELLGTYPAELVHPDDRADLFGDDGGGPSEDVPGELTFRLRHRDGHWVWVEATQSVVRDPWGEVSEVQMATRDITQRRAREAENQRESKLESLGRLSAGLAHEINTPIQYVGDNARFLEEAYQELIRVVEVYRTLLDTSNPIGWAERQERVREAEAGIDFEYLEEEIPSAVAQTLEGIDRVATIVRAMKTFSHPGHQEQTPADLNEALAATITVTRHQVNDVADLSLELGELPPVQCNIADLNQVFLNLIVNAADAIEETGQRGSINVSTAVEDGDAVVRITDTGDGIPEEVRARMFDPFFTTKDVGRGSGQGLPLARGVVQEGHGGSLVFDSVMGEGTTFVIRIPVGGRASAAEHVQA</sequence>
<dbReference type="OrthoDB" id="9764154at2"/>
<dbReference type="EMBL" id="FZNO01000011">
    <property type="protein sequence ID" value="SNR52659.1"/>
    <property type="molecule type" value="Genomic_DNA"/>
</dbReference>
<dbReference type="SMART" id="SM00086">
    <property type="entry name" value="PAC"/>
    <property type="match status" value="1"/>
</dbReference>
<evidence type="ECO:0000259" key="11">
    <source>
        <dbReference type="PROSITE" id="PS50112"/>
    </source>
</evidence>
<dbReference type="Gene3D" id="1.10.287.130">
    <property type="match status" value="1"/>
</dbReference>
<dbReference type="InterPro" id="IPR029016">
    <property type="entry name" value="GAF-like_dom_sf"/>
</dbReference>
<name>A0A238X481_9ACTN</name>
<dbReference type="RefSeq" id="WP_089336694.1">
    <property type="nucleotide sequence ID" value="NZ_FZNO01000011.1"/>
</dbReference>
<evidence type="ECO:0000313" key="13">
    <source>
        <dbReference type="EMBL" id="SNR52659.1"/>
    </source>
</evidence>
<dbReference type="SMART" id="SM00065">
    <property type="entry name" value="GAF"/>
    <property type="match status" value="1"/>
</dbReference>
<dbReference type="PROSITE" id="PS50113">
    <property type="entry name" value="PAC"/>
    <property type="match status" value="1"/>
</dbReference>
<dbReference type="PANTHER" id="PTHR43065:SF46">
    <property type="entry name" value="C4-DICARBOXYLATE TRANSPORT SENSOR PROTEIN DCTB"/>
    <property type="match status" value="1"/>
</dbReference>
<dbReference type="InterPro" id="IPR003018">
    <property type="entry name" value="GAF"/>
</dbReference>
<keyword evidence="7" id="KW-0067">ATP-binding</keyword>
<evidence type="ECO:0000256" key="2">
    <source>
        <dbReference type="ARBA" id="ARBA00012438"/>
    </source>
</evidence>
<keyword evidence="5" id="KW-0547">Nucleotide-binding</keyword>
<dbReference type="Pfam" id="PF01590">
    <property type="entry name" value="GAF"/>
    <property type="match status" value="1"/>
</dbReference>
<evidence type="ECO:0000256" key="6">
    <source>
        <dbReference type="ARBA" id="ARBA00022777"/>
    </source>
</evidence>
<dbReference type="NCBIfam" id="TIGR00229">
    <property type="entry name" value="sensory_box"/>
    <property type="match status" value="1"/>
</dbReference>
<keyword evidence="4" id="KW-0808">Transferase</keyword>
<dbReference type="InterPro" id="IPR036890">
    <property type="entry name" value="HATPase_C_sf"/>
</dbReference>
<dbReference type="SUPFAM" id="SSF55781">
    <property type="entry name" value="GAF domain-like"/>
    <property type="match status" value="1"/>
</dbReference>
<dbReference type="InterPro" id="IPR000700">
    <property type="entry name" value="PAS-assoc_C"/>
</dbReference>
<evidence type="ECO:0000256" key="8">
    <source>
        <dbReference type="ARBA" id="ARBA00023012"/>
    </source>
</evidence>
<dbReference type="CDD" id="cd00130">
    <property type="entry name" value="PAS"/>
    <property type="match status" value="1"/>
</dbReference>
<comment type="catalytic activity">
    <reaction evidence="1">
        <text>ATP + protein L-histidine = ADP + protein N-phospho-L-histidine.</text>
        <dbReference type="EC" id="2.7.13.3"/>
    </reaction>
</comment>
<dbReference type="Proteomes" id="UP000198403">
    <property type="component" value="Unassembled WGS sequence"/>
</dbReference>
<dbReference type="GO" id="GO:0005524">
    <property type="term" value="F:ATP binding"/>
    <property type="evidence" value="ECO:0007669"/>
    <property type="project" value="UniProtKB-KW"/>
</dbReference>
<keyword evidence="14" id="KW-1185">Reference proteome</keyword>
<dbReference type="Gene3D" id="3.30.565.10">
    <property type="entry name" value="Histidine kinase-like ATPase, C-terminal domain"/>
    <property type="match status" value="1"/>
</dbReference>
<dbReference type="SMART" id="SM00387">
    <property type="entry name" value="HATPase_c"/>
    <property type="match status" value="1"/>
</dbReference>
<gene>
    <name evidence="13" type="ORF">SAMN06272737_11123</name>
</gene>
<dbReference type="InterPro" id="IPR035965">
    <property type="entry name" value="PAS-like_dom_sf"/>
</dbReference>
<dbReference type="InterPro" id="IPR005467">
    <property type="entry name" value="His_kinase_dom"/>
</dbReference>
<evidence type="ECO:0000256" key="5">
    <source>
        <dbReference type="ARBA" id="ARBA00022741"/>
    </source>
</evidence>
<dbReference type="Gene3D" id="3.30.450.20">
    <property type="entry name" value="PAS domain"/>
    <property type="match status" value="1"/>
</dbReference>
<dbReference type="PANTHER" id="PTHR43065">
    <property type="entry name" value="SENSOR HISTIDINE KINASE"/>
    <property type="match status" value="1"/>
</dbReference>